<evidence type="ECO:0000313" key="8">
    <source>
        <dbReference type="Proteomes" id="UP000182762"/>
    </source>
</evidence>
<keyword evidence="3 7" id="KW-0347">Helicase</keyword>
<evidence type="ECO:0000259" key="6">
    <source>
        <dbReference type="PROSITE" id="PS51194"/>
    </source>
</evidence>
<keyword evidence="8" id="KW-1185">Reference proteome</keyword>
<organism evidence="7 8">
    <name type="scientific">Priestia endophytica DSM 13796</name>
    <dbReference type="NCBI Taxonomy" id="1121089"/>
    <lineage>
        <taxon>Bacteria</taxon>
        <taxon>Bacillati</taxon>
        <taxon>Bacillota</taxon>
        <taxon>Bacilli</taxon>
        <taxon>Bacillales</taxon>
        <taxon>Bacillaceae</taxon>
        <taxon>Priestia</taxon>
    </lineage>
</organism>
<dbReference type="PANTHER" id="PTHR47963">
    <property type="entry name" value="DEAD-BOX ATP-DEPENDENT RNA HELICASE 47, MITOCHONDRIAL"/>
    <property type="match status" value="1"/>
</dbReference>
<dbReference type="InterPro" id="IPR050547">
    <property type="entry name" value="DEAD_box_RNA_helicases"/>
</dbReference>
<dbReference type="PANTHER" id="PTHR47963:SF7">
    <property type="entry name" value="ATP-DEPENDENT RNA HELICASE YFML-RELATED"/>
    <property type="match status" value="1"/>
</dbReference>
<keyword evidence="4" id="KW-0067">ATP-binding</keyword>
<dbReference type="RefSeq" id="WP_061802458.1">
    <property type="nucleotide sequence ID" value="NZ_FOXX01000011.1"/>
</dbReference>
<keyword evidence="1" id="KW-0547">Nucleotide-binding</keyword>
<gene>
    <name evidence="7" type="ORF">SAMN02745910_03893</name>
</gene>
<dbReference type="Pfam" id="PF00270">
    <property type="entry name" value="DEAD"/>
    <property type="match status" value="1"/>
</dbReference>
<dbReference type="PROSITE" id="PS51192">
    <property type="entry name" value="HELICASE_ATP_BIND_1"/>
    <property type="match status" value="1"/>
</dbReference>
<feature type="domain" description="Helicase C-terminal" evidence="6">
    <location>
        <begin position="200"/>
        <end position="376"/>
    </location>
</feature>
<dbReference type="EMBL" id="FOXX01000011">
    <property type="protein sequence ID" value="SFQ82361.1"/>
    <property type="molecule type" value="Genomic_DNA"/>
</dbReference>
<dbReference type="InterPro" id="IPR027417">
    <property type="entry name" value="P-loop_NTPase"/>
</dbReference>
<evidence type="ECO:0000256" key="4">
    <source>
        <dbReference type="ARBA" id="ARBA00022840"/>
    </source>
</evidence>
<dbReference type="Proteomes" id="UP000182762">
    <property type="component" value="Unassembled WGS sequence"/>
</dbReference>
<proteinExistence type="predicted"/>
<evidence type="ECO:0000256" key="2">
    <source>
        <dbReference type="ARBA" id="ARBA00022801"/>
    </source>
</evidence>
<dbReference type="InterPro" id="IPR011545">
    <property type="entry name" value="DEAD/DEAH_box_helicase_dom"/>
</dbReference>
<dbReference type="GO" id="GO:0004386">
    <property type="term" value="F:helicase activity"/>
    <property type="evidence" value="ECO:0007669"/>
    <property type="project" value="UniProtKB-KW"/>
</dbReference>
<reference evidence="7 8" key="1">
    <citation type="submission" date="2016-10" db="EMBL/GenBank/DDBJ databases">
        <authorList>
            <person name="Varghese N."/>
            <person name="Submissions S."/>
        </authorList>
    </citation>
    <scope>NUCLEOTIDE SEQUENCE [LARGE SCALE GENOMIC DNA]</scope>
    <source>
        <strain evidence="7 8">DSM 13796</strain>
    </source>
</reference>
<sequence>MKDQEFLSSFQPFLQEKWEEAGFEAPTGIQKKAIPAILEGGDVIAKSPTGTGKTLAYLLPLIEKIDPSKPHIQAVVLASSQELVMQIFEEAQKWTKGSDVKVGSFIGGANVKRQVEKLKKNRPHIAFGTPGRVNELIKMKKFKMHEVKTIVIDEGDQLLIPEHISTVQDIIKSSLSERQVLLFSATLAGNSEQLADDLMSGEPHVFKIERDELTATKVDHIYFVCEGREKLDVLRKFLHAEKVKALGFVRDIGNLVVAAEKLEYKGISLGVLHSEAKKEERATALKMLRKGDIPLLLATDVAARGLDVEGLTHVIHVDFPQDVTQYTHRSGRTGRGGKEGTVVSIVTQREERTLKQFAKEMNVSLTKKVLSRGKVEDAN</sequence>
<protein>
    <submittedName>
        <fullName evidence="7">Superfamily II DNA and RNA helicase</fullName>
    </submittedName>
</protein>
<dbReference type="InterPro" id="IPR044742">
    <property type="entry name" value="DEAD/DEAH_RhlB"/>
</dbReference>
<dbReference type="SMART" id="SM00490">
    <property type="entry name" value="HELICc"/>
    <property type="match status" value="1"/>
</dbReference>
<feature type="domain" description="Helicase ATP-binding" evidence="5">
    <location>
        <begin position="34"/>
        <end position="205"/>
    </location>
</feature>
<dbReference type="PROSITE" id="PS51194">
    <property type="entry name" value="HELICASE_CTER"/>
    <property type="match status" value="1"/>
</dbReference>
<accession>A0A1I6BN66</accession>
<dbReference type="Pfam" id="PF00271">
    <property type="entry name" value="Helicase_C"/>
    <property type="match status" value="1"/>
</dbReference>
<evidence type="ECO:0000256" key="3">
    <source>
        <dbReference type="ARBA" id="ARBA00022806"/>
    </source>
</evidence>
<keyword evidence="2" id="KW-0378">Hydrolase</keyword>
<dbReference type="CDD" id="cd18787">
    <property type="entry name" value="SF2_C_DEAD"/>
    <property type="match status" value="1"/>
</dbReference>
<name>A0A1I6BN66_9BACI</name>
<dbReference type="SUPFAM" id="SSF52540">
    <property type="entry name" value="P-loop containing nucleoside triphosphate hydrolases"/>
    <property type="match status" value="1"/>
</dbReference>
<dbReference type="CDD" id="cd00268">
    <property type="entry name" value="DEADc"/>
    <property type="match status" value="1"/>
</dbReference>
<evidence type="ECO:0000313" key="7">
    <source>
        <dbReference type="EMBL" id="SFQ82361.1"/>
    </source>
</evidence>
<evidence type="ECO:0000256" key="1">
    <source>
        <dbReference type="ARBA" id="ARBA00022741"/>
    </source>
</evidence>
<dbReference type="Gene3D" id="3.40.50.300">
    <property type="entry name" value="P-loop containing nucleotide triphosphate hydrolases"/>
    <property type="match status" value="2"/>
</dbReference>
<dbReference type="GeneID" id="93712467"/>
<dbReference type="InterPro" id="IPR014001">
    <property type="entry name" value="Helicase_ATP-bd"/>
</dbReference>
<dbReference type="SMART" id="SM00487">
    <property type="entry name" value="DEXDc"/>
    <property type="match status" value="1"/>
</dbReference>
<comment type="caution">
    <text evidence="7">The sequence shown here is derived from an EMBL/GenBank/DDBJ whole genome shotgun (WGS) entry which is preliminary data.</text>
</comment>
<dbReference type="InterPro" id="IPR001650">
    <property type="entry name" value="Helicase_C-like"/>
</dbReference>
<evidence type="ECO:0000259" key="5">
    <source>
        <dbReference type="PROSITE" id="PS51192"/>
    </source>
</evidence>